<organism evidence="1 2">
    <name type="scientific">Smallanthus sonchifolius</name>
    <dbReference type="NCBI Taxonomy" id="185202"/>
    <lineage>
        <taxon>Eukaryota</taxon>
        <taxon>Viridiplantae</taxon>
        <taxon>Streptophyta</taxon>
        <taxon>Embryophyta</taxon>
        <taxon>Tracheophyta</taxon>
        <taxon>Spermatophyta</taxon>
        <taxon>Magnoliopsida</taxon>
        <taxon>eudicotyledons</taxon>
        <taxon>Gunneridae</taxon>
        <taxon>Pentapetalae</taxon>
        <taxon>asterids</taxon>
        <taxon>campanulids</taxon>
        <taxon>Asterales</taxon>
        <taxon>Asteraceae</taxon>
        <taxon>Asteroideae</taxon>
        <taxon>Heliantheae alliance</taxon>
        <taxon>Millerieae</taxon>
        <taxon>Smallanthus</taxon>
    </lineage>
</organism>
<protein>
    <submittedName>
        <fullName evidence="1">Uncharacterized protein</fullName>
    </submittedName>
</protein>
<dbReference type="Proteomes" id="UP001056120">
    <property type="component" value="Linkage Group LG13"/>
</dbReference>
<sequence length="101" mass="12175">MREVPAYHRHCQIGLRRRQWGLMREKVEIRRRLSRNPYLYFVFAFQIFVSAFISLFSGLQMFFFGLQNEHPSPRLQCLSEMKSSGWCQKRAWSLGDLLKEM</sequence>
<reference evidence="1 2" key="2">
    <citation type="journal article" date="2022" name="Mol. Ecol. Resour.">
        <title>The genomes of chicory, endive, great burdock and yacon provide insights into Asteraceae paleo-polyploidization history and plant inulin production.</title>
        <authorList>
            <person name="Fan W."/>
            <person name="Wang S."/>
            <person name="Wang H."/>
            <person name="Wang A."/>
            <person name="Jiang F."/>
            <person name="Liu H."/>
            <person name="Zhao H."/>
            <person name="Xu D."/>
            <person name="Zhang Y."/>
        </authorList>
    </citation>
    <scope>NUCLEOTIDE SEQUENCE [LARGE SCALE GENOMIC DNA]</scope>
    <source>
        <strain evidence="2">cv. Yunnan</strain>
        <tissue evidence="1">Leaves</tissue>
    </source>
</reference>
<evidence type="ECO:0000313" key="1">
    <source>
        <dbReference type="EMBL" id="KAI3786681.1"/>
    </source>
</evidence>
<evidence type="ECO:0000313" key="2">
    <source>
        <dbReference type="Proteomes" id="UP001056120"/>
    </source>
</evidence>
<proteinExistence type="predicted"/>
<reference evidence="2" key="1">
    <citation type="journal article" date="2022" name="Mol. Ecol. Resour.">
        <title>The genomes of chicory, endive, great burdock and yacon provide insights into Asteraceae palaeo-polyploidization history and plant inulin production.</title>
        <authorList>
            <person name="Fan W."/>
            <person name="Wang S."/>
            <person name="Wang H."/>
            <person name="Wang A."/>
            <person name="Jiang F."/>
            <person name="Liu H."/>
            <person name="Zhao H."/>
            <person name="Xu D."/>
            <person name="Zhang Y."/>
        </authorList>
    </citation>
    <scope>NUCLEOTIDE SEQUENCE [LARGE SCALE GENOMIC DNA]</scope>
    <source>
        <strain evidence="2">cv. Yunnan</strain>
    </source>
</reference>
<keyword evidence="2" id="KW-1185">Reference proteome</keyword>
<comment type="caution">
    <text evidence="1">The sequence shown here is derived from an EMBL/GenBank/DDBJ whole genome shotgun (WGS) entry which is preliminary data.</text>
</comment>
<dbReference type="EMBL" id="CM042030">
    <property type="protein sequence ID" value="KAI3786681.1"/>
    <property type="molecule type" value="Genomic_DNA"/>
</dbReference>
<gene>
    <name evidence="1" type="ORF">L1987_40562</name>
</gene>
<name>A0ACB9GTY8_9ASTR</name>
<accession>A0ACB9GTY8</accession>